<dbReference type="GO" id="GO:0005765">
    <property type="term" value="C:lysosomal membrane"/>
    <property type="evidence" value="ECO:0007669"/>
    <property type="project" value="TreeGrafter"/>
</dbReference>
<dbReference type="EMBL" id="BLIY01000017">
    <property type="protein sequence ID" value="GFE55075.1"/>
    <property type="molecule type" value="Genomic_DNA"/>
</dbReference>
<organism evidence="2 3">
    <name type="scientific">Babesia ovis</name>
    <dbReference type="NCBI Taxonomy" id="5869"/>
    <lineage>
        <taxon>Eukaryota</taxon>
        <taxon>Sar</taxon>
        <taxon>Alveolata</taxon>
        <taxon>Apicomplexa</taxon>
        <taxon>Aconoidasida</taxon>
        <taxon>Piroplasmida</taxon>
        <taxon>Babesiidae</taxon>
        <taxon>Babesia</taxon>
    </lineage>
</organism>
<gene>
    <name evidence="2" type="ORF">BaOVIS_024790</name>
</gene>
<dbReference type="PANTHER" id="PTHR12897">
    <property type="entry name" value="COLON CANCER-ASSOCIATED PROTEIN MIC1"/>
    <property type="match status" value="1"/>
</dbReference>
<name>A0A9W5TBT9_BABOV</name>
<dbReference type="InterPro" id="IPR040371">
    <property type="entry name" value="RMC1"/>
</dbReference>
<dbReference type="GO" id="GO:0010506">
    <property type="term" value="P:regulation of autophagy"/>
    <property type="evidence" value="ECO:0007669"/>
    <property type="project" value="InterPro"/>
</dbReference>
<evidence type="ECO:0000313" key="2">
    <source>
        <dbReference type="EMBL" id="GFE55075.1"/>
    </source>
</evidence>
<sequence length="642" mass="73173">MAEVVLFKELYSWQNDHDQAVFVDGANGMVIYQSVYDKSLRVIDSCKTNSVFNSTRFPKPLCENIAFSPDGQYILYWHNSPLGIGVVDTSNPAAPDVIVDCSPYDETIVLSVFWSQCGKTSADFVVVCTSCIDIYNEVRLVTDIELSVRNGHKLQKSAITVATIYNDIYCIHKDCTNGTLSLRSMTNNKALDIVLEVRCQGWLDIAVCDNLILALTGGNETYIFDIAIKDKPLVVKVPQRKPSMASISSDVQVYVPNVVVDYYGGFAYNLTIDHNMLMLLLSQMYTEHLVIDFYQNRHGAVQRVMEMINTAMTNRVRSDKLLTLFKTIVSPYAKTLVDINNLGTRTANNVAIPFNVVEEHIGDRSIVTEYRFGKTILYPSVTKDWNLKPGENIFDAAITLVCYHRKFDFATLLKMRDEVEIESSYIDNAILRSKIVSGTKEDISSDFRDYLTSPDSEIPELYDISLQHRPYIVSAMLTYFRALITHHLQPTHLLQVLLFDICIMYNGIGMVLNLLRSKIIRDSSYVCYRLFFLYVVLRDPEIRQQCLDMSIRLKLYRLCVTIAMLDEDYYTALNDVKAYSITYPLHRILYQAAMDIDAQTRKPYLWPSMIAFITCWAEESASNPKTCPPPNLSGCEMWLPNL</sequence>
<keyword evidence="3" id="KW-1185">Reference proteome</keyword>
<dbReference type="Pfam" id="PF07035">
    <property type="entry name" value="RMC1_C"/>
    <property type="match status" value="1"/>
</dbReference>
<dbReference type="OrthoDB" id="264532at2759"/>
<dbReference type="AlphaFoldDB" id="A0A9W5TBT9"/>
<comment type="caution">
    <text evidence="2">The sequence shown here is derived from an EMBL/GenBank/DDBJ whole genome shotgun (WGS) entry which is preliminary data.</text>
</comment>
<dbReference type="InterPro" id="IPR011044">
    <property type="entry name" value="Quino_amine_DH_bsu"/>
</dbReference>
<dbReference type="PANTHER" id="PTHR12897:SF4">
    <property type="entry name" value="REGULATOR OF MON1-CCZ1 COMPLEX"/>
    <property type="match status" value="1"/>
</dbReference>
<dbReference type="Proteomes" id="UP001057455">
    <property type="component" value="Unassembled WGS sequence"/>
</dbReference>
<protein>
    <recommendedName>
        <fullName evidence="1">Mic1 domain-containing protein</fullName>
    </recommendedName>
</protein>
<dbReference type="InterPro" id="IPR009755">
    <property type="entry name" value="RMC1_C"/>
</dbReference>
<evidence type="ECO:0000259" key="1">
    <source>
        <dbReference type="Pfam" id="PF07035"/>
    </source>
</evidence>
<feature type="domain" description="Mic1" evidence="1">
    <location>
        <begin position="468"/>
        <end position="580"/>
    </location>
</feature>
<accession>A0A9W5TBT9</accession>
<proteinExistence type="predicted"/>
<dbReference type="GO" id="GO:0031902">
    <property type="term" value="C:late endosome membrane"/>
    <property type="evidence" value="ECO:0007669"/>
    <property type="project" value="TreeGrafter"/>
</dbReference>
<reference evidence="2" key="1">
    <citation type="submission" date="2019-12" db="EMBL/GenBank/DDBJ databases">
        <title>Genome sequence of Babesia ovis.</title>
        <authorList>
            <person name="Yamagishi J."/>
            <person name="Sevinc F."/>
            <person name="Xuan X."/>
        </authorList>
    </citation>
    <scope>NUCLEOTIDE SEQUENCE</scope>
    <source>
        <strain evidence="2">Selcuk</strain>
    </source>
</reference>
<evidence type="ECO:0000313" key="3">
    <source>
        <dbReference type="Proteomes" id="UP001057455"/>
    </source>
</evidence>
<dbReference type="GO" id="GO:0035658">
    <property type="term" value="C:Mon1-Ccz1 complex"/>
    <property type="evidence" value="ECO:0007669"/>
    <property type="project" value="InterPro"/>
</dbReference>
<dbReference type="SUPFAM" id="SSF50969">
    <property type="entry name" value="YVTN repeat-like/Quinoprotein amine dehydrogenase"/>
    <property type="match status" value="1"/>
</dbReference>